<keyword evidence="3" id="KW-1185">Reference proteome</keyword>
<dbReference type="InterPro" id="IPR007111">
    <property type="entry name" value="NACHT_NTPase"/>
</dbReference>
<dbReference type="SUPFAM" id="SSF52540">
    <property type="entry name" value="P-loop containing nucleoside triphosphate hydrolases"/>
    <property type="match status" value="1"/>
</dbReference>
<reference evidence="2 3" key="1">
    <citation type="journal article" date="2019" name="J Genomics">
        <title>The Draft Genome of a Hydrogen-producing Cyanobacterium, Arthrospira platensis NIES-46.</title>
        <authorList>
            <person name="Suzuki S."/>
            <person name="Yamaguchi H."/>
            <person name="Kawachi M."/>
        </authorList>
    </citation>
    <scope>NUCLEOTIDE SEQUENCE [LARGE SCALE GENOMIC DNA]</scope>
    <source>
        <strain evidence="2 3">NIES-46</strain>
    </source>
</reference>
<protein>
    <recommendedName>
        <fullName evidence="1">AAA+ ATPase domain-containing protein</fullName>
    </recommendedName>
</protein>
<dbReference type="Proteomes" id="UP000326169">
    <property type="component" value="Unassembled WGS sequence"/>
</dbReference>
<dbReference type="EMBL" id="BIMW01000332">
    <property type="protein sequence ID" value="GCE96963.1"/>
    <property type="molecule type" value="Genomic_DNA"/>
</dbReference>
<evidence type="ECO:0000313" key="3">
    <source>
        <dbReference type="Proteomes" id="UP000326169"/>
    </source>
</evidence>
<dbReference type="InterPro" id="IPR045434">
    <property type="entry name" value="EAD4"/>
</dbReference>
<dbReference type="RefSeq" id="WP_014276969.1">
    <property type="nucleotide sequence ID" value="NZ_BIMW01000332.1"/>
</dbReference>
<dbReference type="Pfam" id="PF05729">
    <property type="entry name" value="NACHT"/>
    <property type="match status" value="1"/>
</dbReference>
<dbReference type="InterPro" id="IPR027417">
    <property type="entry name" value="P-loop_NTPase"/>
</dbReference>
<dbReference type="Pfam" id="PF20694">
    <property type="entry name" value="TRADD-like_N"/>
    <property type="match status" value="1"/>
</dbReference>
<dbReference type="SMART" id="SM00382">
    <property type="entry name" value="AAA"/>
    <property type="match status" value="1"/>
</dbReference>
<sequence>MVGKSGQPFKKSRKYGESAEDLQDRLDFVAALLALADEEITIPPDSLKPQFNLQWVKEDELRVSGIVVEQKQRNGQIKRIENGITKKDLGVLLETYRCTKILESARDELIQNALSCLRDLGILKEHKSAKTQGYWKFSLCLKHQTKREENLQVIRDKWKEAFGKLPEIHHPPQLTATLNRCILGLKGDYQEAQPQLTEITTTLPNLLKDKTLSITKVEEGSIILIVESSQTGYEQLKRLIGQEIAGFPVEYAIDEWQDICRRMLLERKPLTSNTVIGRVYGDRNLIDEDLFVDLALVKPKSSQTEKHPQEIDPEKGSDLFTRQEETIEKRFAYREFLQEVISNRSEKQLAIIGEPGAGKTTLLQKLAFWLLQETDDLVIWVDLAELGNQPLGEYLEQKWFKEALGKSREEIKADWGHKFEGGAVWLLLDGLDEMSQSDLQGLKFRGWVTDARIIVTCRLNLWQGKPSQLQNFQTYLTQPFQLEQVQFIRLLVLPLNSYPDSEARLLLNPITMPSYSDITHNLVLA</sequence>
<feature type="domain" description="AAA+ ATPase" evidence="1">
    <location>
        <begin position="345"/>
        <end position="480"/>
    </location>
</feature>
<organism evidence="2 3">
    <name type="scientific">Limnospira platensis NIES-46</name>
    <dbReference type="NCBI Taxonomy" id="1236695"/>
    <lineage>
        <taxon>Bacteria</taxon>
        <taxon>Bacillati</taxon>
        <taxon>Cyanobacteriota</taxon>
        <taxon>Cyanophyceae</taxon>
        <taxon>Oscillatoriophycideae</taxon>
        <taxon>Oscillatoriales</taxon>
        <taxon>Sirenicapillariaceae</taxon>
        <taxon>Limnospira</taxon>
    </lineage>
</organism>
<dbReference type="InterPro" id="IPR003593">
    <property type="entry name" value="AAA+_ATPase"/>
</dbReference>
<dbReference type="GeneID" id="301685742"/>
<gene>
    <name evidence="2" type="ORF">NIES46_50390</name>
</gene>
<accession>A0A5M3TBC6</accession>
<dbReference type="Gene3D" id="3.40.50.300">
    <property type="entry name" value="P-loop containing nucleotide triphosphate hydrolases"/>
    <property type="match status" value="1"/>
</dbReference>
<dbReference type="InterPro" id="IPR049341">
    <property type="entry name" value="TRADD-like_N"/>
</dbReference>
<proteinExistence type="predicted"/>
<evidence type="ECO:0000313" key="2">
    <source>
        <dbReference type="EMBL" id="GCE96963.1"/>
    </source>
</evidence>
<comment type="caution">
    <text evidence="2">The sequence shown here is derived from an EMBL/GenBank/DDBJ whole genome shotgun (WGS) entry which is preliminary data.</text>
</comment>
<evidence type="ECO:0000259" key="1">
    <source>
        <dbReference type="SMART" id="SM00382"/>
    </source>
</evidence>
<dbReference type="Pfam" id="PF19959">
    <property type="entry name" value="EAD4"/>
    <property type="match status" value="1"/>
</dbReference>
<name>A0A5M3TBC6_LIMPL</name>